<dbReference type="GeneID" id="28725779"/>
<dbReference type="PANTHER" id="PTHR47438">
    <property type="entry name" value="PHOSPHATE METABOLISM PROTEIN 8-RELATED"/>
    <property type="match status" value="1"/>
</dbReference>
<name>A0A109V079_9SACH</name>
<dbReference type="STRING" id="45286.A0A109V079"/>
<dbReference type="InterPro" id="IPR010237">
    <property type="entry name" value="Pyr-5-nucltdase"/>
</dbReference>
<gene>
    <name evidence="1" type="ORF">AW171_hschr74464</name>
</gene>
<dbReference type="EMBL" id="CP014247">
    <property type="protein sequence ID" value="AMD22427.1"/>
    <property type="molecule type" value="Genomic_DNA"/>
</dbReference>
<proteinExistence type="predicted"/>
<dbReference type="InterPro" id="IPR052791">
    <property type="entry name" value="SSM1_domain"/>
</dbReference>
<dbReference type="Pfam" id="PF00702">
    <property type="entry name" value="Hydrolase"/>
    <property type="match status" value="1"/>
</dbReference>
<dbReference type="RefSeq" id="XP_017989423.1">
    <property type="nucleotide sequence ID" value="XM_018133934.1"/>
</dbReference>
<dbReference type="OrthoDB" id="1065058at2759"/>
<accession>A0A109V079</accession>
<reference evidence="1 2" key="1">
    <citation type="submission" date="2016-01" db="EMBL/GenBank/DDBJ databases">
        <title>Genome sequence of the yeast Holleya sinecauda.</title>
        <authorList>
            <person name="Dietrich F.S."/>
        </authorList>
    </citation>
    <scope>NUCLEOTIDE SEQUENCE [LARGE SCALE GENOMIC DNA]</scope>
    <source>
        <strain evidence="1 2">ATCC 58844</strain>
    </source>
</reference>
<dbReference type="GO" id="GO:0006206">
    <property type="term" value="P:pyrimidine nucleobase metabolic process"/>
    <property type="evidence" value="ECO:0007669"/>
    <property type="project" value="TreeGrafter"/>
</dbReference>
<dbReference type="NCBIfam" id="TIGR01509">
    <property type="entry name" value="HAD-SF-IA-v3"/>
    <property type="match status" value="1"/>
</dbReference>
<dbReference type="GO" id="GO:0009166">
    <property type="term" value="P:nucleotide catabolic process"/>
    <property type="evidence" value="ECO:0007669"/>
    <property type="project" value="TreeGrafter"/>
</dbReference>
<dbReference type="InterPro" id="IPR023214">
    <property type="entry name" value="HAD_sf"/>
</dbReference>
<dbReference type="InterPro" id="IPR036412">
    <property type="entry name" value="HAD-like_sf"/>
</dbReference>
<dbReference type="SFLD" id="SFLDS00003">
    <property type="entry name" value="Haloacid_Dehalogenase"/>
    <property type="match status" value="1"/>
</dbReference>
<dbReference type="SFLD" id="SFLDG01129">
    <property type="entry name" value="C1.5:_HAD__Beta-PGM__Phosphata"/>
    <property type="match status" value="1"/>
</dbReference>
<sequence>MYLTPYKSNFLIRYLSEMTKSKLVVYQEAVAQQLAKNEKHLESLNHEGSVVKFPVDLETLPTPDDDLKVFFFDIDNCLYKRSTKIQDLMQVSIQNYFKFSLALNDEEAYELNRTYYRQYGLAISGLVKHHQIDSMEYNQMVDDALPLQDILQPDPELRNMLLRLRKAAKVDKLWLFTNAYKTHGLRCVRLLGIADLFDGITYCDYSEKSLVCKPSLEAFYKAKAQSGLGQFKNAYFVDDSGINIKAGLEVGMAKCAHVVETVVDEDMGESPEGCAVISHITDLPKAVPELF</sequence>
<organism evidence="1 2">
    <name type="scientific">Eremothecium sinecaudum</name>
    <dbReference type="NCBI Taxonomy" id="45286"/>
    <lineage>
        <taxon>Eukaryota</taxon>
        <taxon>Fungi</taxon>
        <taxon>Dikarya</taxon>
        <taxon>Ascomycota</taxon>
        <taxon>Saccharomycotina</taxon>
        <taxon>Saccharomycetes</taxon>
        <taxon>Saccharomycetales</taxon>
        <taxon>Saccharomycetaceae</taxon>
        <taxon>Eremothecium</taxon>
    </lineage>
</organism>
<dbReference type="Gene3D" id="1.10.150.450">
    <property type="match status" value="1"/>
</dbReference>
<dbReference type="PANTHER" id="PTHR47438:SF1">
    <property type="entry name" value="PHOSPHATE METABOLISM PROTEIN 8-RELATED"/>
    <property type="match status" value="1"/>
</dbReference>
<evidence type="ECO:0000313" key="1">
    <source>
        <dbReference type="EMBL" id="AMD22427.1"/>
    </source>
</evidence>
<protein>
    <submittedName>
        <fullName evidence="1">HGR088Cp</fullName>
    </submittedName>
</protein>
<evidence type="ECO:0000313" key="2">
    <source>
        <dbReference type="Proteomes" id="UP000243052"/>
    </source>
</evidence>
<dbReference type="AlphaFoldDB" id="A0A109V079"/>
<dbReference type="NCBIfam" id="TIGR01993">
    <property type="entry name" value="Pyr-5-nucltdase"/>
    <property type="match status" value="1"/>
</dbReference>
<dbReference type="Proteomes" id="UP000243052">
    <property type="component" value="Chromosome vii"/>
</dbReference>
<dbReference type="FunFam" id="1.10.150.450:FF:000001">
    <property type="entry name" value="SDT1p Pyrimidine nucleotidase"/>
    <property type="match status" value="1"/>
</dbReference>
<dbReference type="GO" id="GO:0008252">
    <property type="term" value="F:nucleotidase activity"/>
    <property type="evidence" value="ECO:0007669"/>
    <property type="project" value="TreeGrafter"/>
</dbReference>
<dbReference type="SFLD" id="SFLDG01132">
    <property type="entry name" value="C1.5.3:_5'-Nucleotidase_Like"/>
    <property type="match status" value="1"/>
</dbReference>
<dbReference type="Gene3D" id="3.40.50.1000">
    <property type="entry name" value="HAD superfamily/HAD-like"/>
    <property type="match status" value="1"/>
</dbReference>
<dbReference type="SUPFAM" id="SSF56784">
    <property type="entry name" value="HAD-like"/>
    <property type="match status" value="1"/>
</dbReference>
<dbReference type="InterPro" id="IPR006439">
    <property type="entry name" value="HAD-SF_hydro_IA"/>
</dbReference>
<keyword evidence="2" id="KW-1185">Reference proteome</keyword>